<evidence type="ECO:0000313" key="2">
    <source>
        <dbReference type="EMBL" id="KAA1126951.1"/>
    </source>
</evidence>
<dbReference type="EMBL" id="VSWC01000145">
    <property type="protein sequence ID" value="KAA1076785.1"/>
    <property type="molecule type" value="Genomic_DNA"/>
</dbReference>
<dbReference type="Proteomes" id="UP000324748">
    <property type="component" value="Unassembled WGS sequence"/>
</dbReference>
<proteinExistence type="predicted"/>
<accession>A0A5B0MIN0</accession>
<reference evidence="3 4" key="1">
    <citation type="submission" date="2019-05" db="EMBL/GenBank/DDBJ databases">
        <title>Emergence of the Ug99 lineage of the wheat stem rust pathogen through somatic hybridization.</title>
        <authorList>
            <person name="Li F."/>
            <person name="Upadhyaya N.M."/>
            <person name="Sperschneider J."/>
            <person name="Matny O."/>
            <person name="Nguyen-Phuc H."/>
            <person name="Mago R."/>
            <person name="Raley C."/>
            <person name="Miller M.E."/>
            <person name="Silverstein K.A.T."/>
            <person name="Henningsen E."/>
            <person name="Hirsch C.D."/>
            <person name="Visser B."/>
            <person name="Pretorius Z.A."/>
            <person name="Steffenson B.J."/>
            <person name="Schwessinger B."/>
            <person name="Dodds P.N."/>
            <person name="Figueroa M."/>
        </authorList>
    </citation>
    <scope>NUCLEOTIDE SEQUENCE [LARGE SCALE GENOMIC DNA]</scope>
    <source>
        <strain evidence="1">21-0</strain>
        <strain evidence="2 4">Ug99</strain>
    </source>
</reference>
<evidence type="ECO:0000313" key="1">
    <source>
        <dbReference type="EMBL" id="KAA1076785.1"/>
    </source>
</evidence>
<name>A0A5B0MIN0_PUCGR</name>
<dbReference type="AlphaFoldDB" id="A0A5B0MIN0"/>
<dbReference type="Proteomes" id="UP000325313">
    <property type="component" value="Unassembled WGS sequence"/>
</dbReference>
<evidence type="ECO:0000313" key="4">
    <source>
        <dbReference type="Proteomes" id="UP000325313"/>
    </source>
</evidence>
<protein>
    <submittedName>
        <fullName evidence="1">Uncharacterized protein</fullName>
    </submittedName>
</protein>
<evidence type="ECO:0000313" key="3">
    <source>
        <dbReference type="Proteomes" id="UP000324748"/>
    </source>
</evidence>
<sequence length="168" mass="18757">MIKKVSGLVLDALLPFPAHYLFPHFLASSPFLANKSSKLPLPPSCRRLKSLNSAYFPETPTKQVLPPNALVTSYNFDSQGDEQEELLAFPNASQNNKNLPQTTLMPSQPRTPNIQSLSDIWRLGLVRSNCKEKAITNSPPKKTWVKLLSNRFKKMNTQSESLSTSSLT</sequence>
<gene>
    <name evidence="1" type="ORF">PGT21_018869</name>
    <name evidence="2" type="ORF">PGTUg99_033440</name>
</gene>
<keyword evidence="3" id="KW-1185">Reference proteome</keyword>
<comment type="caution">
    <text evidence="1">The sequence shown here is derived from an EMBL/GenBank/DDBJ whole genome shotgun (WGS) entry which is preliminary data.</text>
</comment>
<organism evidence="1 3">
    <name type="scientific">Puccinia graminis f. sp. tritici</name>
    <dbReference type="NCBI Taxonomy" id="56615"/>
    <lineage>
        <taxon>Eukaryota</taxon>
        <taxon>Fungi</taxon>
        <taxon>Dikarya</taxon>
        <taxon>Basidiomycota</taxon>
        <taxon>Pucciniomycotina</taxon>
        <taxon>Pucciniomycetes</taxon>
        <taxon>Pucciniales</taxon>
        <taxon>Pucciniaceae</taxon>
        <taxon>Puccinia</taxon>
    </lineage>
</organism>
<dbReference type="EMBL" id="VDEP01000170">
    <property type="protein sequence ID" value="KAA1126951.1"/>
    <property type="molecule type" value="Genomic_DNA"/>
</dbReference>